<name>S6VMW1_PSESF</name>
<feature type="non-terminal residue" evidence="1">
    <location>
        <position position="114"/>
    </location>
</feature>
<comment type="caution">
    <text evidence="1">The sequence shown here is derived from an EMBL/GenBank/DDBJ whole genome shotgun (WGS) entry which is preliminary data.</text>
</comment>
<protein>
    <submittedName>
        <fullName evidence="1">DNA primase domain protein</fullName>
    </submittedName>
</protein>
<organism evidence="1 2">
    <name type="scientific">Pseudomonas syringae pv. actinidiae ICMP 18807</name>
    <dbReference type="NCBI Taxonomy" id="1194404"/>
    <lineage>
        <taxon>Bacteria</taxon>
        <taxon>Pseudomonadati</taxon>
        <taxon>Pseudomonadota</taxon>
        <taxon>Gammaproteobacteria</taxon>
        <taxon>Pseudomonadales</taxon>
        <taxon>Pseudomonadaceae</taxon>
        <taxon>Pseudomonas</taxon>
        <taxon>Pseudomonas syringae</taxon>
    </lineage>
</organism>
<dbReference type="Proteomes" id="UP000015729">
    <property type="component" value="Unassembled WGS sequence"/>
</dbReference>
<evidence type="ECO:0000313" key="1">
    <source>
        <dbReference type="EMBL" id="EPN52710.1"/>
    </source>
</evidence>
<proteinExistence type="predicted"/>
<accession>S6VMW1</accession>
<evidence type="ECO:0000313" key="2">
    <source>
        <dbReference type="Proteomes" id="UP000015729"/>
    </source>
</evidence>
<sequence>MLDEVLGQFADYGLEPAQPLVFGKLTRCKTSQDKGKEKNGWYVIHEHWTEKNESLIFGSFGDWRSGESQKIKVKAGRMSPEEREVMRARQEDAKRRAAEVAANAARRAASRAAG</sequence>
<reference evidence="1 2" key="1">
    <citation type="journal article" date="2013" name="PLoS Pathog.">
        <title>Genomic analysis of the Kiwifruit pathogen Pseudomonas syringae pv. actinidiae provides insight into the origins of an emergent plant disease.</title>
        <authorList>
            <person name="McCann H.C."/>
            <person name="Rikkerink E.H."/>
            <person name="Bertels F."/>
            <person name="Fiers M."/>
            <person name="Lu A."/>
            <person name="Rees-George J."/>
            <person name="Andersen M.T."/>
            <person name="Gleave A.P."/>
            <person name="Haubold B."/>
            <person name="Wohlers M.W."/>
            <person name="Guttman D.S."/>
            <person name="Wang P.W."/>
            <person name="Straub C."/>
            <person name="Vanneste J.L."/>
            <person name="Rainey P.B."/>
            <person name="Templeton M.D."/>
        </authorList>
    </citation>
    <scope>NUCLEOTIDE SEQUENCE [LARGE SCALE GENOMIC DNA]</scope>
    <source>
        <strain evidence="1 2">ICMP 18807</strain>
    </source>
</reference>
<gene>
    <name evidence="1" type="ORF">A244_17014</name>
</gene>
<dbReference type="EMBL" id="AOKG01001160">
    <property type="protein sequence ID" value="EPN52710.1"/>
    <property type="molecule type" value="Genomic_DNA"/>
</dbReference>
<dbReference type="AlphaFoldDB" id="S6VMW1"/>